<keyword evidence="2" id="KW-1185">Reference proteome</keyword>
<comment type="caution">
    <text evidence="1">The sequence shown here is derived from an EMBL/GenBank/DDBJ whole genome shotgun (WGS) entry which is preliminary data.</text>
</comment>
<dbReference type="EMBL" id="NBIV01000061">
    <property type="protein sequence ID" value="PXF45406.1"/>
    <property type="molecule type" value="Genomic_DNA"/>
</dbReference>
<reference evidence="1 2" key="1">
    <citation type="journal article" date="2018" name="Mol. Biol. Evol.">
        <title>Analysis of the draft genome of the red seaweed Gracilariopsis chorda provides insights into genome size evolution in Rhodophyta.</title>
        <authorList>
            <person name="Lee J."/>
            <person name="Yang E.C."/>
            <person name="Graf L."/>
            <person name="Yang J.H."/>
            <person name="Qiu H."/>
            <person name="Zel Zion U."/>
            <person name="Chan C.X."/>
            <person name="Stephens T.G."/>
            <person name="Weber A.P.M."/>
            <person name="Boo G.H."/>
            <person name="Boo S.M."/>
            <person name="Kim K.M."/>
            <person name="Shin Y."/>
            <person name="Jung M."/>
            <person name="Lee S.J."/>
            <person name="Yim H.S."/>
            <person name="Lee J.H."/>
            <person name="Bhattacharya D."/>
            <person name="Yoon H.S."/>
        </authorList>
    </citation>
    <scope>NUCLEOTIDE SEQUENCE [LARGE SCALE GENOMIC DNA]</scope>
    <source>
        <strain evidence="1 2">SKKU-2015</strain>
        <tissue evidence="1">Whole body</tissue>
    </source>
</reference>
<dbReference type="OrthoDB" id="10395916at2759"/>
<protein>
    <submittedName>
        <fullName evidence="1">Uncharacterized protein</fullName>
    </submittedName>
</protein>
<sequence length="434" mass="49085">MNLLLHDEDTYETFFSYNFEHHSMHVDDSYRSDRSKWMKIHRRFIPNHDIDKLLNTSSQMLPFSISADVQLTRFNSGKFVREYLAPGKAPALPTLQSYFKEGFELILNRMHLRSSGVARFADSLSSFWHVRVESSLHFCPPSSSMKHSSDPLAATLRAGETFVVVLDDELAAYVHEDVQSFPLLDDLATDAHSILSRVRNPSPRTFALDEGDMLYVPRGSAFNIVARNTPALYISFHVRTDELPASSVLQSISRAAQKRSEGPLDQFATPQLPWTDVVSCTIRLAHELISPLRRFLPLSGGISEALEDAGKPTGQEVAVDVLQKFVVAAVDALFDPFIEAVAQKEIDVDDALFSWANDLFIRKESSVTYGQAKEMFKLCMDWLGRQSDAPNDGVSQLILTWFSELEERRRIEYKERISAFSIQGIQEDAEDDLI</sequence>
<organism evidence="1 2">
    <name type="scientific">Gracilariopsis chorda</name>
    <dbReference type="NCBI Taxonomy" id="448386"/>
    <lineage>
        <taxon>Eukaryota</taxon>
        <taxon>Rhodophyta</taxon>
        <taxon>Florideophyceae</taxon>
        <taxon>Rhodymeniophycidae</taxon>
        <taxon>Gracilariales</taxon>
        <taxon>Gracilariaceae</taxon>
        <taxon>Gracilariopsis</taxon>
    </lineage>
</organism>
<proteinExistence type="predicted"/>
<gene>
    <name evidence="1" type="ORF">BWQ96_04821</name>
</gene>
<dbReference type="Gene3D" id="2.60.120.650">
    <property type="entry name" value="Cupin"/>
    <property type="match status" value="1"/>
</dbReference>
<dbReference type="Proteomes" id="UP000247409">
    <property type="component" value="Unassembled WGS sequence"/>
</dbReference>
<dbReference type="AlphaFoldDB" id="A0A2V3ITF6"/>
<name>A0A2V3ITF6_9FLOR</name>
<evidence type="ECO:0000313" key="2">
    <source>
        <dbReference type="Proteomes" id="UP000247409"/>
    </source>
</evidence>
<evidence type="ECO:0000313" key="1">
    <source>
        <dbReference type="EMBL" id="PXF45406.1"/>
    </source>
</evidence>
<accession>A0A2V3ITF6</accession>